<dbReference type="Pfam" id="PF09278">
    <property type="entry name" value="MerR-DNA-bind"/>
    <property type="match status" value="1"/>
</dbReference>
<dbReference type="CDD" id="cd01108">
    <property type="entry name" value="HTH_CueR"/>
    <property type="match status" value="1"/>
</dbReference>
<feature type="coiled-coil region" evidence="6">
    <location>
        <begin position="82"/>
        <end position="109"/>
    </location>
</feature>
<gene>
    <name evidence="8" type="primary">cueR</name>
    <name evidence="8" type="ORF">SMD27_04665</name>
</gene>
<feature type="domain" description="HTH merR-type" evidence="7">
    <location>
        <begin position="1"/>
        <end position="70"/>
    </location>
</feature>
<dbReference type="Pfam" id="PF00376">
    <property type="entry name" value="MerR"/>
    <property type="match status" value="1"/>
</dbReference>
<keyword evidence="2" id="KW-0963">Cytoplasm</keyword>
<dbReference type="PROSITE" id="PS50937">
    <property type="entry name" value="HTH_MERR_2"/>
    <property type="match status" value="1"/>
</dbReference>
<keyword evidence="3" id="KW-0805">Transcription regulation</keyword>
<dbReference type="RefSeq" id="WP_320507157.1">
    <property type="nucleotide sequence ID" value="NZ_JAXCLW010000001.1"/>
</dbReference>
<keyword evidence="6" id="KW-0175">Coiled coil</keyword>
<accession>A0ABU5E948</accession>
<keyword evidence="4" id="KW-0238">DNA-binding</keyword>
<dbReference type="SMART" id="SM00422">
    <property type="entry name" value="HTH_MERR"/>
    <property type="match status" value="1"/>
</dbReference>
<proteinExistence type="predicted"/>
<evidence type="ECO:0000256" key="2">
    <source>
        <dbReference type="ARBA" id="ARBA00022490"/>
    </source>
</evidence>
<evidence type="ECO:0000313" key="8">
    <source>
        <dbReference type="EMBL" id="MDY0882125.1"/>
    </source>
</evidence>
<evidence type="ECO:0000256" key="4">
    <source>
        <dbReference type="ARBA" id="ARBA00023125"/>
    </source>
</evidence>
<comment type="subcellular location">
    <subcellularLocation>
        <location evidence="1">Cytoplasm</location>
    </subcellularLocation>
</comment>
<reference evidence="8 9" key="1">
    <citation type="journal article" date="2016" name="Antonie Van Leeuwenhoek">
        <title>Dongia soli sp. nov., isolated from soil from Dokdo, Korea.</title>
        <authorList>
            <person name="Kim D.U."/>
            <person name="Lee H."/>
            <person name="Kim H."/>
            <person name="Kim S.G."/>
            <person name="Ka J.O."/>
        </authorList>
    </citation>
    <scope>NUCLEOTIDE SEQUENCE [LARGE SCALE GENOMIC DNA]</scope>
    <source>
        <strain evidence="8 9">D78</strain>
    </source>
</reference>
<evidence type="ECO:0000259" key="7">
    <source>
        <dbReference type="PROSITE" id="PS50937"/>
    </source>
</evidence>
<evidence type="ECO:0000256" key="1">
    <source>
        <dbReference type="ARBA" id="ARBA00004496"/>
    </source>
</evidence>
<evidence type="ECO:0000256" key="6">
    <source>
        <dbReference type="SAM" id="Coils"/>
    </source>
</evidence>
<dbReference type="Gene3D" id="1.10.1660.10">
    <property type="match status" value="1"/>
</dbReference>
<dbReference type="InterPro" id="IPR015358">
    <property type="entry name" value="Tscrpt_reg_MerR_DNA-bd"/>
</dbReference>
<dbReference type="PROSITE" id="PS00552">
    <property type="entry name" value="HTH_MERR_1"/>
    <property type="match status" value="1"/>
</dbReference>
<dbReference type="PANTHER" id="PTHR30204:SF94">
    <property type="entry name" value="HEAVY METAL-DEPENDENT TRANSCRIPTIONAL REGULATOR HI_0293-RELATED"/>
    <property type="match status" value="1"/>
</dbReference>
<evidence type="ECO:0000256" key="3">
    <source>
        <dbReference type="ARBA" id="ARBA00023015"/>
    </source>
</evidence>
<dbReference type="Proteomes" id="UP001279642">
    <property type="component" value="Unassembled WGS sequence"/>
</dbReference>
<protein>
    <submittedName>
        <fullName evidence="8">Cu(I)-responsive transcriptional regulator</fullName>
    </submittedName>
</protein>
<dbReference type="PANTHER" id="PTHR30204">
    <property type="entry name" value="REDOX-CYCLING DRUG-SENSING TRANSCRIPTIONAL ACTIVATOR SOXR"/>
    <property type="match status" value="1"/>
</dbReference>
<organism evidence="8 9">
    <name type="scientific">Dongia soli</name>
    <dbReference type="NCBI Taxonomy" id="600628"/>
    <lineage>
        <taxon>Bacteria</taxon>
        <taxon>Pseudomonadati</taxon>
        <taxon>Pseudomonadota</taxon>
        <taxon>Alphaproteobacteria</taxon>
        <taxon>Rhodospirillales</taxon>
        <taxon>Dongiaceae</taxon>
        <taxon>Dongia</taxon>
    </lineage>
</organism>
<dbReference type="PRINTS" id="PR00040">
    <property type="entry name" value="HTHMERR"/>
</dbReference>
<dbReference type="InterPro" id="IPR000551">
    <property type="entry name" value="MerR-type_HTH_dom"/>
</dbReference>
<evidence type="ECO:0000313" key="9">
    <source>
        <dbReference type="Proteomes" id="UP001279642"/>
    </source>
</evidence>
<dbReference type="SUPFAM" id="SSF46955">
    <property type="entry name" value="Putative DNA-binding domain"/>
    <property type="match status" value="1"/>
</dbReference>
<dbReference type="InterPro" id="IPR047057">
    <property type="entry name" value="MerR_fam"/>
</dbReference>
<keyword evidence="9" id="KW-1185">Reference proteome</keyword>
<name>A0ABU5E948_9PROT</name>
<dbReference type="InterPro" id="IPR011789">
    <property type="entry name" value="CueR"/>
</dbReference>
<comment type="caution">
    <text evidence="8">The sequence shown here is derived from an EMBL/GenBank/DDBJ whole genome shotgun (WGS) entry which is preliminary data.</text>
</comment>
<dbReference type="EMBL" id="JAXCLW010000001">
    <property type="protein sequence ID" value="MDY0882125.1"/>
    <property type="molecule type" value="Genomic_DNA"/>
</dbReference>
<keyword evidence="5" id="KW-0804">Transcription</keyword>
<dbReference type="NCBIfam" id="TIGR02044">
    <property type="entry name" value="CueR"/>
    <property type="match status" value="1"/>
</dbReference>
<sequence length="140" mass="15717">MRTIGEAARASGVSAKMIRHYESIGLLPKVQRTGAGYRLYDENEVHALRFIHRARSLGFPLETIRQLLALWRDRRRSSATVKKLATAHVADLEAKIAEMQSMVKTLKHLAHHCHGDDRPDCPILEDLAGSDEAVPRQRSA</sequence>
<evidence type="ECO:0000256" key="5">
    <source>
        <dbReference type="ARBA" id="ARBA00023163"/>
    </source>
</evidence>
<dbReference type="InterPro" id="IPR009061">
    <property type="entry name" value="DNA-bd_dom_put_sf"/>
</dbReference>